<dbReference type="EMBL" id="UYRU01095678">
    <property type="protein sequence ID" value="VDN39494.1"/>
    <property type="molecule type" value="Genomic_DNA"/>
</dbReference>
<feature type="region of interest" description="Disordered" evidence="1">
    <location>
        <begin position="40"/>
        <end position="104"/>
    </location>
</feature>
<accession>A0A3P7NA67</accession>
<dbReference type="Proteomes" id="UP000281553">
    <property type="component" value="Unassembled WGS sequence"/>
</dbReference>
<gene>
    <name evidence="2" type="ORF">DILT_LOCUS17902</name>
</gene>
<dbReference type="AlphaFoldDB" id="A0A3P7NA67"/>
<evidence type="ECO:0000256" key="1">
    <source>
        <dbReference type="SAM" id="MobiDB-lite"/>
    </source>
</evidence>
<evidence type="ECO:0000313" key="2">
    <source>
        <dbReference type="EMBL" id="VDN39494.1"/>
    </source>
</evidence>
<feature type="non-terminal residue" evidence="2">
    <location>
        <position position="104"/>
    </location>
</feature>
<protein>
    <submittedName>
        <fullName evidence="2">Uncharacterized protein</fullName>
    </submittedName>
</protein>
<feature type="compositionally biased region" description="Acidic residues" evidence="1">
    <location>
        <begin position="47"/>
        <end position="67"/>
    </location>
</feature>
<keyword evidence="3" id="KW-1185">Reference proteome</keyword>
<sequence>MARTGSRRYPMKVQALSRSSEHAYISVSLYDFVISEAATHWRKGDEESSSEEVDEETTSGGEGEEESKEVKAKGVSHLIETKNPNRTGAVKNIFDETAPMSRRE</sequence>
<evidence type="ECO:0000313" key="3">
    <source>
        <dbReference type="Proteomes" id="UP000281553"/>
    </source>
</evidence>
<dbReference type="OrthoDB" id="21120at2759"/>
<name>A0A3P7NA67_DIBLA</name>
<organism evidence="2 3">
    <name type="scientific">Dibothriocephalus latus</name>
    <name type="common">Fish tapeworm</name>
    <name type="synonym">Diphyllobothrium latum</name>
    <dbReference type="NCBI Taxonomy" id="60516"/>
    <lineage>
        <taxon>Eukaryota</taxon>
        <taxon>Metazoa</taxon>
        <taxon>Spiralia</taxon>
        <taxon>Lophotrochozoa</taxon>
        <taxon>Platyhelminthes</taxon>
        <taxon>Cestoda</taxon>
        <taxon>Eucestoda</taxon>
        <taxon>Diphyllobothriidea</taxon>
        <taxon>Diphyllobothriidae</taxon>
        <taxon>Dibothriocephalus</taxon>
    </lineage>
</organism>
<reference evidence="2 3" key="1">
    <citation type="submission" date="2018-11" db="EMBL/GenBank/DDBJ databases">
        <authorList>
            <consortium name="Pathogen Informatics"/>
        </authorList>
    </citation>
    <scope>NUCLEOTIDE SEQUENCE [LARGE SCALE GENOMIC DNA]</scope>
</reference>
<proteinExistence type="predicted"/>